<dbReference type="PANTHER" id="PTHR44366:SF1">
    <property type="entry name" value="UDP-N-ACETYLGLUCOSAMINE--PEPTIDE N-ACETYLGLUCOSAMINYLTRANSFERASE 110 KDA SUBUNIT"/>
    <property type="match status" value="1"/>
</dbReference>
<accession>A0A0S8G5B2</accession>
<sequence length="175" mass="19952">MNRLLWIAGCVIIAAAVSITNIPFTIEYTSAPEVAYAGDTLLKRGLMLFARDSLPEAASVLRKALAFYPDFSLLHFYLAEVSRRDGDVQTAKKEYTYTIEIDREFYPAYYELAHLLHDEGEHATAIELLETALILNPYYREAYQTLATVYIDLGDFAAAEQVYQRLRVVEEHMVE</sequence>
<evidence type="ECO:0000313" key="2">
    <source>
        <dbReference type="EMBL" id="KPK68086.1"/>
    </source>
</evidence>
<feature type="repeat" description="TPR" evidence="1">
    <location>
        <begin position="106"/>
        <end position="139"/>
    </location>
</feature>
<keyword evidence="1" id="KW-0802">TPR repeat</keyword>
<gene>
    <name evidence="2" type="ORF">AMJ87_12430</name>
</gene>
<dbReference type="InterPro" id="IPR019734">
    <property type="entry name" value="TPR_rpt"/>
</dbReference>
<dbReference type="PROSITE" id="PS50005">
    <property type="entry name" value="TPR"/>
    <property type="match status" value="1"/>
</dbReference>
<comment type="caution">
    <text evidence="2">The sequence shown here is derived from an EMBL/GenBank/DDBJ whole genome shotgun (WGS) entry which is preliminary data.</text>
</comment>
<dbReference type="EMBL" id="LJUO01000185">
    <property type="protein sequence ID" value="KPK68086.1"/>
    <property type="molecule type" value="Genomic_DNA"/>
</dbReference>
<dbReference type="Gene3D" id="1.25.40.10">
    <property type="entry name" value="Tetratricopeptide repeat domain"/>
    <property type="match status" value="1"/>
</dbReference>
<dbReference type="InterPro" id="IPR037919">
    <property type="entry name" value="OGT"/>
</dbReference>
<protein>
    <submittedName>
        <fullName evidence="2">Uncharacterized protein</fullName>
    </submittedName>
</protein>
<name>A0A0S8G5B2_UNCW3</name>
<dbReference type="AlphaFoldDB" id="A0A0S8G5B2"/>
<dbReference type="PANTHER" id="PTHR44366">
    <property type="entry name" value="UDP-N-ACETYLGLUCOSAMINE--PEPTIDE N-ACETYLGLUCOSAMINYLTRANSFERASE 110 KDA SUBUNIT"/>
    <property type="match status" value="1"/>
</dbReference>
<dbReference type="SUPFAM" id="SSF48452">
    <property type="entry name" value="TPR-like"/>
    <property type="match status" value="1"/>
</dbReference>
<dbReference type="GO" id="GO:0006493">
    <property type="term" value="P:protein O-linked glycosylation"/>
    <property type="evidence" value="ECO:0007669"/>
    <property type="project" value="InterPro"/>
</dbReference>
<dbReference type="Proteomes" id="UP000051096">
    <property type="component" value="Unassembled WGS sequence"/>
</dbReference>
<dbReference type="InterPro" id="IPR011990">
    <property type="entry name" value="TPR-like_helical_dom_sf"/>
</dbReference>
<dbReference type="GO" id="GO:0097363">
    <property type="term" value="F:protein O-acetylglucosaminyltransferase activity"/>
    <property type="evidence" value="ECO:0007669"/>
    <property type="project" value="TreeGrafter"/>
</dbReference>
<dbReference type="Pfam" id="PF14559">
    <property type="entry name" value="TPR_19"/>
    <property type="match status" value="1"/>
</dbReference>
<evidence type="ECO:0000313" key="3">
    <source>
        <dbReference type="Proteomes" id="UP000051096"/>
    </source>
</evidence>
<dbReference type="SMART" id="SM00028">
    <property type="entry name" value="TPR"/>
    <property type="match status" value="4"/>
</dbReference>
<organism evidence="2 3">
    <name type="scientific">candidate division WOR_3 bacterium SM23_60</name>
    <dbReference type="NCBI Taxonomy" id="1703780"/>
    <lineage>
        <taxon>Bacteria</taxon>
        <taxon>Bacteria division WOR-3</taxon>
    </lineage>
</organism>
<evidence type="ECO:0000256" key="1">
    <source>
        <dbReference type="PROSITE-ProRule" id="PRU00339"/>
    </source>
</evidence>
<proteinExistence type="predicted"/>
<reference evidence="2 3" key="1">
    <citation type="journal article" date="2015" name="Microbiome">
        <title>Genomic resolution of linkages in carbon, nitrogen, and sulfur cycling among widespread estuary sediment bacteria.</title>
        <authorList>
            <person name="Baker B.J."/>
            <person name="Lazar C.S."/>
            <person name="Teske A.P."/>
            <person name="Dick G.J."/>
        </authorList>
    </citation>
    <scope>NUCLEOTIDE SEQUENCE [LARGE SCALE GENOMIC DNA]</scope>
    <source>
        <strain evidence="2">SM23_60</strain>
    </source>
</reference>